<comment type="subcellular location">
    <subcellularLocation>
        <location evidence="4">Secreted</location>
        <location evidence="4">Extracellular space</location>
        <location evidence="4">Apoplast</location>
    </subcellularLocation>
</comment>
<comment type="subunit">
    <text evidence="2 4">Homodimer.</text>
</comment>
<dbReference type="InterPro" id="IPR044859">
    <property type="entry name" value="Allene_oxi_cyc_Dirigent"/>
</dbReference>
<name>A0AAD6EVH7_9POAL</name>
<evidence type="ECO:0000256" key="1">
    <source>
        <dbReference type="ARBA" id="ARBA00010746"/>
    </source>
</evidence>
<dbReference type="Proteomes" id="UP001210211">
    <property type="component" value="Unassembled WGS sequence"/>
</dbReference>
<gene>
    <name evidence="5" type="ORF">LUZ61_006421</name>
</gene>
<comment type="function">
    <text evidence="4">Dirigent proteins impart stereoselectivity on the phenoxy radical-coupling reaction, yielding optically active lignans from two molecules of coniferyl alcohol in the biosynthesis of lignans, flavonolignans, and alkaloids and thus plays a central role in plant secondary metabolism.</text>
</comment>
<dbReference type="InterPro" id="IPR004265">
    <property type="entry name" value="Dirigent"/>
</dbReference>
<sequence length="152" mass="16316">MADILELTAVKKKLTGRLYVHQANGTQTFAVDKSGGKFGSIAVNDWPVYDNLGPNKKVVGRAQGSQVNGLNVPSGANWKADFHLEFPDDTRYKNSIIEVKGKVITAEGQLAIIGGTGEFAGAKGIIKVKVVDSSNGRMWEFNIEATCCGPFN</sequence>
<dbReference type="Pfam" id="PF03018">
    <property type="entry name" value="Dirigent"/>
    <property type="match status" value="1"/>
</dbReference>
<evidence type="ECO:0000313" key="6">
    <source>
        <dbReference type="Proteomes" id="UP001210211"/>
    </source>
</evidence>
<evidence type="ECO:0000256" key="3">
    <source>
        <dbReference type="ARBA" id="ARBA00022525"/>
    </source>
</evidence>
<dbReference type="GO" id="GO:0046423">
    <property type="term" value="F:allene-oxide cyclase activity"/>
    <property type="evidence" value="ECO:0007669"/>
    <property type="project" value="InterPro"/>
</dbReference>
<dbReference type="GO" id="GO:0009699">
    <property type="term" value="P:phenylpropanoid biosynthetic process"/>
    <property type="evidence" value="ECO:0007669"/>
    <property type="project" value="UniProtKB-ARBA"/>
</dbReference>
<accession>A0AAD6EVH7</accession>
<dbReference type="EMBL" id="JAMRDG010000001">
    <property type="protein sequence ID" value="KAJ3702716.1"/>
    <property type="molecule type" value="Genomic_DNA"/>
</dbReference>
<dbReference type="SUPFAM" id="SSF141493">
    <property type="entry name" value="Allene oxide cyclase-like"/>
    <property type="match status" value="1"/>
</dbReference>
<organism evidence="5 6">
    <name type="scientific">Rhynchospora tenuis</name>
    <dbReference type="NCBI Taxonomy" id="198213"/>
    <lineage>
        <taxon>Eukaryota</taxon>
        <taxon>Viridiplantae</taxon>
        <taxon>Streptophyta</taxon>
        <taxon>Embryophyta</taxon>
        <taxon>Tracheophyta</taxon>
        <taxon>Spermatophyta</taxon>
        <taxon>Magnoliopsida</taxon>
        <taxon>Liliopsida</taxon>
        <taxon>Poales</taxon>
        <taxon>Cyperaceae</taxon>
        <taxon>Cyperoideae</taxon>
        <taxon>Rhynchosporeae</taxon>
        <taxon>Rhynchospora</taxon>
    </lineage>
</organism>
<keyword evidence="4" id="KW-0052">Apoplast</keyword>
<dbReference type="PANTHER" id="PTHR21495">
    <property type="entry name" value="NUCLEOPORIN-RELATED"/>
    <property type="match status" value="1"/>
</dbReference>
<dbReference type="AlphaFoldDB" id="A0AAD6EVH7"/>
<protein>
    <recommendedName>
        <fullName evidence="4">Dirigent protein</fullName>
    </recommendedName>
</protein>
<evidence type="ECO:0000313" key="5">
    <source>
        <dbReference type="EMBL" id="KAJ3702716.1"/>
    </source>
</evidence>
<evidence type="ECO:0000256" key="2">
    <source>
        <dbReference type="ARBA" id="ARBA00011738"/>
    </source>
</evidence>
<dbReference type="GO" id="GO:0048046">
    <property type="term" value="C:apoplast"/>
    <property type="evidence" value="ECO:0007669"/>
    <property type="project" value="UniProtKB-SubCell"/>
</dbReference>
<proteinExistence type="inferred from homology"/>
<keyword evidence="6" id="KW-1185">Reference proteome</keyword>
<evidence type="ECO:0000256" key="4">
    <source>
        <dbReference type="RuleBase" id="RU363099"/>
    </source>
</evidence>
<comment type="similarity">
    <text evidence="1 4">Belongs to the plant dirigent protein family.</text>
</comment>
<reference evidence="5 6" key="1">
    <citation type="journal article" date="2022" name="Cell">
        <title>Repeat-based holocentromeres influence genome architecture and karyotype evolution.</title>
        <authorList>
            <person name="Hofstatter P.G."/>
            <person name="Thangavel G."/>
            <person name="Lux T."/>
            <person name="Neumann P."/>
            <person name="Vondrak T."/>
            <person name="Novak P."/>
            <person name="Zhang M."/>
            <person name="Costa L."/>
            <person name="Castellani M."/>
            <person name="Scott A."/>
            <person name="Toegelov H."/>
            <person name="Fuchs J."/>
            <person name="Mata-Sucre Y."/>
            <person name="Dias Y."/>
            <person name="Vanzela A.L.L."/>
            <person name="Huettel B."/>
            <person name="Almeida C.C.S."/>
            <person name="Simkova H."/>
            <person name="Souza G."/>
            <person name="Pedrosa-Harand A."/>
            <person name="Macas J."/>
            <person name="Mayer K.F.X."/>
            <person name="Houben A."/>
            <person name="Marques A."/>
        </authorList>
    </citation>
    <scope>NUCLEOTIDE SEQUENCE [LARGE SCALE GENOMIC DNA]</scope>
    <source>
        <strain evidence="5">RhyTen1mFocal</strain>
    </source>
</reference>
<comment type="caution">
    <text evidence="5">The sequence shown here is derived from an EMBL/GenBank/DDBJ whole genome shotgun (WGS) entry which is preliminary data.</text>
</comment>
<dbReference type="Gene3D" id="2.40.480.10">
    <property type="entry name" value="Allene oxide cyclase-like"/>
    <property type="match status" value="1"/>
</dbReference>
<keyword evidence="3 4" id="KW-0964">Secreted</keyword>
<dbReference type="GO" id="GO:0009695">
    <property type="term" value="P:jasmonic acid biosynthetic process"/>
    <property type="evidence" value="ECO:0007669"/>
    <property type="project" value="InterPro"/>
</dbReference>
<dbReference type="InterPro" id="IPR034871">
    <property type="entry name" value="Allene_oxi_cyc_sf"/>
</dbReference>